<keyword evidence="1" id="KW-0812">Transmembrane</keyword>
<evidence type="ECO:0000313" key="2">
    <source>
        <dbReference type="EMBL" id="GGF23948.1"/>
    </source>
</evidence>
<evidence type="ECO:0000256" key="1">
    <source>
        <dbReference type="SAM" id="Phobius"/>
    </source>
</evidence>
<comment type="caution">
    <text evidence="2">The sequence shown here is derived from an EMBL/GenBank/DDBJ whole genome shotgun (WGS) entry which is preliminary data.</text>
</comment>
<evidence type="ECO:0000313" key="3">
    <source>
        <dbReference type="Proteomes" id="UP000660110"/>
    </source>
</evidence>
<keyword evidence="1" id="KW-0472">Membrane</keyword>
<sequence>MEMMKRLWQEEEGQAMAEYGLILALIAVFVVTALTALGGQIETVFKNITTELGGTSGGGDASQ</sequence>
<reference evidence="2" key="1">
    <citation type="journal article" date="2014" name="Int. J. Syst. Evol. Microbiol.">
        <title>Complete genome sequence of Corynebacterium casei LMG S-19264T (=DSM 44701T), isolated from a smear-ripened cheese.</title>
        <authorList>
            <consortium name="US DOE Joint Genome Institute (JGI-PGF)"/>
            <person name="Walter F."/>
            <person name="Albersmeier A."/>
            <person name="Kalinowski J."/>
            <person name="Ruckert C."/>
        </authorList>
    </citation>
    <scope>NUCLEOTIDE SEQUENCE</scope>
    <source>
        <strain evidence="2">CGMCC 1.12153</strain>
    </source>
</reference>
<protein>
    <recommendedName>
        <fullName evidence="4">Flp/Fap pilin component</fullName>
    </recommendedName>
</protein>
<dbReference type="RefSeq" id="WP_188377721.1">
    <property type="nucleotide sequence ID" value="NZ_BMEL01000003.1"/>
</dbReference>
<dbReference type="AlphaFoldDB" id="A0A917B7X0"/>
<keyword evidence="3" id="KW-1185">Reference proteome</keyword>
<name>A0A917B7X0_HALAA</name>
<dbReference type="Pfam" id="PF04964">
    <property type="entry name" value="Flp_Fap"/>
    <property type="match status" value="1"/>
</dbReference>
<reference evidence="2" key="2">
    <citation type="submission" date="2020-09" db="EMBL/GenBank/DDBJ databases">
        <authorList>
            <person name="Sun Q."/>
            <person name="Zhou Y."/>
        </authorList>
    </citation>
    <scope>NUCLEOTIDE SEQUENCE</scope>
    <source>
        <strain evidence="2">CGMCC 1.12153</strain>
    </source>
</reference>
<dbReference type="InterPro" id="IPR007047">
    <property type="entry name" value="Flp_Fap"/>
</dbReference>
<keyword evidence="1" id="KW-1133">Transmembrane helix</keyword>
<gene>
    <name evidence="2" type="ORF">GCM10010954_23540</name>
</gene>
<dbReference type="Proteomes" id="UP000660110">
    <property type="component" value="Unassembled WGS sequence"/>
</dbReference>
<proteinExistence type="predicted"/>
<feature type="transmembrane region" description="Helical" evidence="1">
    <location>
        <begin position="21"/>
        <end position="41"/>
    </location>
</feature>
<accession>A0A917B7X0</accession>
<evidence type="ECO:0008006" key="4">
    <source>
        <dbReference type="Google" id="ProtNLM"/>
    </source>
</evidence>
<organism evidence="2 3">
    <name type="scientific">Halobacillus andaensis</name>
    <dbReference type="NCBI Taxonomy" id="1176239"/>
    <lineage>
        <taxon>Bacteria</taxon>
        <taxon>Bacillati</taxon>
        <taxon>Bacillota</taxon>
        <taxon>Bacilli</taxon>
        <taxon>Bacillales</taxon>
        <taxon>Bacillaceae</taxon>
        <taxon>Halobacillus</taxon>
    </lineage>
</organism>
<dbReference type="EMBL" id="BMEL01000003">
    <property type="protein sequence ID" value="GGF23948.1"/>
    <property type="molecule type" value="Genomic_DNA"/>
</dbReference>